<protein>
    <submittedName>
        <fullName evidence="1">Uncharacterized protein</fullName>
    </submittedName>
</protein>
<dbReference type="Proteomes" id="UP000245370">
    <property type="component" value="Unassembled WGS sequence"/>
</dbReference>
<keyword evidence="2" id="KW-1185">Reference proteome</keyword>
<sequence>MNRIHPSLKGVFNQKSGFSIARMICYDLFPSIIRRQYFDNHYKTLNFTGKKIDFYNLRFKQLVLKFIERQTTSLKEDSFQSAIFLKFVQ</sequence>
<dbReference type="EMBL" id="QFRJ01000004">
    <property type="protein sequence ID" value="PWH85760.1"/>
    <property type="molecule type" value="Genomic_DNA"/>
</dbReference>
<reference evidence="1 2" key="1">
    <citation type="submission" date="2018-05" db="EMBL/GenBank/DDBJ databases">
        <title>Brumimicrobium oceani sp. nov., isolated from coastal sediment.</title>
        <authorList>
            <person name="Kou Y."/>
        </authorList>
    </citation>
    <scope>NUCLEOTIDE SEQUENCE [LARGE SCALE GENOMIC DNA]</scope>
    <source>
        <strain evidence="1 2">C305</strain>
    </source>
</reference>
<gene>
    <name evidence="1" type="ORF">DIT68_06615</name>
</gene>
<accession>A0A2U2XDD2</accession>
<evidence type="ECO:0000313" key="1">
    <source>
        <dbReference type="EMBL" id="PWH85760.1"/>
    </source>
</evidence>
<reference evidence="1 2" key="2">
    <citation type="submission" date="2018-05" db="EMBL/GenBank/DDBJ databases">
        <authorList>
            <person name="Lanie J.A."/>
            <person name="Ng W.-L."/>
            <person name="Kazmierczak K.M."/>
            <person name="Andrzejewski T.M."/>
            <person name="Davidsen T.M."/>
            <person name="Wayne K.J."/>
            <person name="Tettelin H."/>
            <person name="Glass J.I."/>
            <person name="Rusch D."/>
            <person name="Podicherti R."/>
            <person name="Tsui H.-C.T."/>
            <person name="Winkler M.E."/>
        </authorList>
    </citation>
    <scope>NUCLEOTIDE SEQUENCE [LARGE SCALE GENOMIC DNA]</scope>
    <source>
        <strain evidence="1 2">C305</strain>
    </source>
</reference>
<comment type="caution">
    <text evidence="1">The sequence shown here is derived from an EMBL/GenBank/DDBJ whole genome shotgun (WGS) entry which is preliminary data.</text>
</comment>
<proteinExistence type="predicted"/>
<evidence type="ECO:0000313" key="2">
    <source>
        <dbReference type="Proteomes" id="UP000245370"/>
    </source>
</evidence>
<dbReference type="AlphaFoldDB" id="A0A2U2XDD2"/>
<organism evidence="1 2">
    <name type="scientific">Brumimicrobium oceani</name>
    <dbReference type="NCBI Taxonomy" id="2100725"/>
    <lineage>
        <taxon>Bacteria</taxon>
        <taxon>Pseudomonadati</taxon>
        <taxon>Bacteroidota</taxon>
        <taxon>Flavobacteriia</taxon>
        <taxon>Flavobacteriales</taxon>
        <taxon>Crocinitomicaceae</taxon>
        <taxon>Brumimicrobium</taxon>
    </lineage>
</organism>
<name>A0A2U2XDD2_9FLAO</name>